<evidence type="ECO:0000256" key="1">
    <source>
        <dbReference type="SAM" id="SignalP"/>
    </source>
</evidence>
<dbReference type="RefSeq" id="WP_066746964.1">
    <property type="nucleotide sequence ID" value="NZ_CP016757.1"/>
</dbReference>
<dbReference type="InterPro" id="IPR049179">
    <property type="entry name" value="T2SSK_SAM-like_2nd"/>
</dbReference>
<dbReference type="PANTHER" id="PTHR38831:SF2">
    <property type="entry name" value="TYPE II SECRETION SYSTEM PROTEIN K"/>
    <property type="match status" value="1"/>
</dbReference>
<organism evidence="3 4">
    <name type="scientific">Cloacibacillus porcorum</name>
    <dbReference type="NCBI Taxonomy" id="1197717"/>
    <lineage>
        <taxon>Bacteria</taxon>
        <taxon>Thermotogati</taxon>
        <taxon>Synergistota</taxon>
        <taxon>Synergistia</taxon>
        <taxon>Synergistales</taxon>
        <taxon>Synergistaceae</taxon>
        <taxon>Cloacibacillus</taxon>
    </lineage>
</organism>
<sequence>MRQRSSGFILVSVLLSTTLLLTSATAFAWFARTEARRVSTRENILKCRNAAEIAVGVIGRKIAADDNKYDGFTEPLYAPGQRTKIEIGDYDISIRITPLNDRISVNGLLLPDGVTLRSEYETAWDAIWEELEHAELAAPVLDFIDKDKNQKLGGAERDGNINRLVSDLNEFKAMPEINDKVLWGDNEHPGGLARYLTVPGGQKININVAAPEVIEKLDDGLSLAHAQDIAAQRLISPLTSMEDLKRLPGFPAAVATKLANVIGFESTHFLLEMNVKDKVGNTRNYRVIVERSGKKCKIFSWEE</sequence>
<reference evidence="3" key="1">
    <citation type="submission" date="2016-08" db="EMBL/GenBank/DDBJ databases">
        <title>Complete genome of Cloacibacillus porcorum.</title>
        <authorList>
            <person name="Looft T."/>
            <person name="Bayles D.O."/>
            <person name="Alt D.P."/>
        </authorList>
    </citation>
    <scope>NUCLEOTIDE SEQUENCE [LARGE SCALE GENOMIC DNA]</scope>
    <source>
        <strain evidence="3">CL-84</strain>
    </source>
</reference>
<proteinExistence type="predicted"/>
<feature type="domain" description="T2SS protein K second SAM-like" evidence="2">
    <location>
        <begin position="204"/>
        <end position="259"/>
    </location>
</feature>
<feature type="signal peptide" evidence="1">
    <location>
        <begin position="1"/>
        <end position="28"/>
    </location>
</feature>
<evidence type="ECO:0000313" key="4">
    <source>
        <dbReference type="Proteomes" id="UP000093044"/>
    </source>
</evidence>
<evidence type="ECO:0000313" key="3">
    <source>
        <dbReference type="EMBL" id="ANZ45864.1"/>
    </source>
</evidence>
<dbReference type="GO" id="GO:0016020">
    <property type="term" value="C:membrane"/>
    <property type="evidence" value="ECO:0007669"/>
    <property type="project" value="InterPro"/>
</dbReference>
<dbReference type="GO" id="GO:0009306">
    <property type="term" value="P:protein secretion"/>
    <property type="evidence" value="ECO:0007669"/>
    <property type="project" value="InterPro"/>
</dbReference>
<dbReference type="AlphaFoldDB" id="A0A1B2I7C3"/>
<dbReference type="Pfam" id="PF03934">
    <property type="entry name" value="T2SSK"/>
    <property type="match status" value="1"/>
</dbReference>
<accession>A0A1B2I7C3</accession>
<feature type="chain" id="PRO_5008538951" description="T2SS protein K second SAM-like domain-containing protein" evidence="1">
    <location>
        <begin position="29"/>
        <end position="303"/>
    </location>
</feature>
<dbReference type="SUPFAM" id="SSF47781">
    <property type="entry name" value="RuvA domain 2-like"/>
    <property type="match status" value="1"/>
</dbReference>
<keyword evidence="4" id="KW-1185">Reference proteome</keyword>
<dbReference type="KEGG" id="cpor:BED41_12675"/>
<evidence type="ECO:0000259" key="2">
    <source>
        <dbReference type="Pfam" id="PF03934"/>
    </source>
</evidence>
<gene>
    <name evidence="3" type="ORF">BED41_12675</name>
</gene>
<dbReference type="EMBL" id="CP016757">
    <property type="protein sequence ID" value="ANZ45864.1"/>
    <property type="molecule type" value="Genomic_DNA"/>
</dbReference>
<name>A0A1B2I7C3_9BACT</name>
<dbReference type="GeneID" id="83058698"/>
<dbReference type="InterPro" id="IPR010994">
    <property type="entry name" value="RuvA_2-like"/>
</dbReference>
<dbReference type="InterPro" id="IPR005628">
    <property type="entry name" value="GspK"/>
</dbReference>
<dbReference type="InterPro" id="IPR038072">
    <property type="entry name" value="GspK_central_sf"/>
</dbReference>
<dbReference type="OrthoDB" id="3487at2"/>
<dbReference type="STRING" id="1197717.BED41_12675"/>
<keyword evidence="1" id="KW-0732">Signal</keyword>
<dbReference type="PANTHER" id="PTHR38831">
    <property type="entry name" value="TYPE II SECRETION SYSTEM PROTEIN K"/>
    <property type="match status" value="1"/>
</dbReference>
<protein>
    <recommendedName>
        <fullName evidence="2">T2SS protein K second SAM-like domain-containing protein</fullName>
    </recommendedName>
</protein>
<dbReference type="Proteomes" id="UP000093044">
    <property type="component" value="Chromosome"/>
</dbReference>
<dbReference type="Gene3D" id="1.10.40.60">
    <property type="entry name" value="EpsJ-like"/>
    <property type="match status" value="2"/>
</dbReference>
<dbReference type="Gene3D" id="3.30.1300.30">
    <property type="entry name" value="GSPII I/J protein-like"/>
    <property type="match status" value="1"/>
</dbReference>